<evidence type="ECO:0000256" key="1">
    <source>
        <dbReference type="ARBA" id="ARBA00001966"/>
    </source>
</evidence>
<dbReference type="GO" id="GO:0016491">
    <property type="term" value="F:oxidoreductase activity"/>
    <property type="evidence" value="ECO:0007669"/>
    <property type="project" value="InterPro"/>
</dbReference>
<evidence type="ECO:0000256" key="2">
    <source>
        <dbReference type="ARBA" id="ARBA00005504"/>
    </source>
</evidence>
<dbReference type="GO" id="GO:0005524">
    <property type="term" value="F:ATP binding"/>
    <property type="evidence" value="ECO:0007669"/>
    <property type="project" value="UniProtKB-KW"/>
</dbReference>
<keyword evidence="10" id="KW-1185">Reference proteome</keyword>
<dbReference type="InterPro" id="IPR000392">
    <property type="entry name" value="NifH/frxC"/>
</dbReference>
<comment type="cofactor">
    <cofactor evidence="1">
        <name>[4Fe-4S] cluster</name>
        <dbReference type="ChEBI" id="CHEBI:49883"/>
    </cofactor>
</comment>
<organism evidence="8 10">
    <name type="scientific">Candidatus Methanodesulfokora washburnensis</name>
    <dbReference type="NCBI Taxonomy" id="2478471"/>
    <lineage>
        <taxon>Archaea</taxon>
        <taxon>Thermoproteota</taxon>
        <taxon>Candidatus Korarchaeia</taxon>
        <taxon>Candidatus Korarchaeia incertae sedis</taxon>
        <taxon>Candidatus Methanodesulfokora</taxon>
    </lineage>
</organism>
<dbReference type="PANTHER" id="PTHR42864:SF2">
    <property type="entry name" value="LIGHT-INDEPENDENT PROTOCHLOROPHYLLIDE REDUCTASE IRON-SULFUR ATP-BINDING PROTEIN"/>
    <property type="match status" value="1"/>
</dbReference>
<evidence type="ECO:0000256" key="4">
    <source>
        <dbReference type="ARBA" id="ARBA00022741"/>
    </source>
</evidence>
<proteinExistence type="inferred from homology"/>
<dbReference type="Gene3D" id="3.40.50.300">
    <property type="entry name" value="P-loop containing nucleotide triphosphate hydrolases"/>
    <property type="match status" value="1"/>
</dbReference>
<keyword evidence="7" id="KW-0411">Iron-sulfur</keyword>
<gene>
    <name evidence="8" type="ORF">D6D85_12180</name>
    <name evidence="9" type="ORF">EF810_03495</name>
</gene>
<keyword evidence="3" id="KW-0479">Metal-binding</keyword>
<dbReference type="OrthoDB" id="145464at2157"/>
<keyword evidence="6" id="KW-0408">Iron</keyword>
<evidence type="ECO:0000256" key="7">
    <source>
        <dbReference type="ARBA" id="ARBA00023014"/>
    </source>
</evidence>
<accession>A0A429GFX3</accession>
<dbReference type="AlphaFoldDB" id="A0A429GFX3"/>
<dbReference type="RefSeq" id="WP_125672233.1">
    <property type="nucleotide sequence ID" value="NZ_RCOS01000137.1"/>
</dbReference>
<dbReference type="PRINTS" id="PR00091">
    <property type="entry name" value="NITROGNASEII"/>
</dbReference>
<dbReference type="InterPro" id="IPR027417">
    <property type="entry name" value="P-loop_NTPase"/>
</dbReference>
<dbReference type="GO" id="GO:0051536">
    <property type="term" value="F:iron-sulfur cluster binding"/>
    <property type="evidence" value="ECO:0007669"/>
    <property type="project" value="UniProtKB-KW"/>
</dbReference>
<dbReference type="EMBL" id="RCOS01000137">
    <property type="protein sequence ID" value="RSN72798.1"/>
    <property type="molecule type" value="Genomic_DNA"/>
</dbReference>
<evidence type="ECO:0000256" key="6">
    <source>
        <dbReference type="ARBA" id="ARBA00023004"/>
    </source>
</evidence>
<comment type="caution">
    <text evidence="8">The sequence shown here is derived from an EMBL/GenBank/DDBJ whole genome shotgun (WGS) entry which is preliminary data.</text>
</comment>
<dbReference type="EMBL" id="RXII01000053">
    <property type="protein sequence ID" value="RZN62171.1"/>
    <property type="molecule type" value="Genomic_DNA"/>
</dbReference>
<reference evidence="9 11" key="2">
    <citation type="journal article" date="2019" name="Nat. Microbiol.">
        <title>Wide diversity of methane and short-chain alkane metabolisms in uncultured archaea.</title>
        <authorList>
            <person name="Borrel G."/>
            <person name="Adam P.S."/>
            <person name="McKay L.J."/>
            <person name="Chen L.X."/>
            <person name="Sierra-Garcia I.N."/>
            <person name="Sieber C.M."/>
            <person name="Letourneur Q."/>
            <person name="Ghozlane A."/>
            <person name="Andersen G.L."/>
            <person name="Li W.J."/>
            <person name="Hallam S.J."/>
            <person name="Muyzer G."/>
            <person name="de Oliveira V.M."/>
            <person name="Inskeep W.P."/>
            <person name="Banfield J.F."/>
            <person name="Gribaldo S."/>
        </authorList>
    </citation>
    <scope>NUCLEOTIDE SEQUENCE [LARGE SCALE GENOMIC DNA]</scope>
    <source>
        <strain evidence="9">NM4</strain>
    </source>
</reference>
<dbReference type="Pfam" id="PF00142">
    <property type="entry name" value="Fer4_NifH"/>
    <property type="match status" value="1"/>
</dbReference>
<evidence type="ECO:0000256" key="3">
    <source>
        <dbReference type="ARBA" id="ARBA00022723"/>
    </source>
</evidence>
<evidence type="ECO:0000256" key="5">
    <source>
        <dbReference type="ARBA" id="ARBA00022840"/>
    </source>
</evidence>
<keyword evidence="4" id="KW-0547">Nucleotide-binding</keyword>
<keyword evidence="5" id="KW-0067">ATP-binding</keyword>
<evidence type="ECO:0000313" key="9">
    <source>
        <dbReference type="EMBL" id="RZN62171.1"/>
    </source>
</evidence>
<dbReference type="Proteomes" id="UP000316217">
    <property type="component" value="Unassembled WGS sequence"/>
</dbReference>
<dbReference type="SUPFAM" id="SSF52540">
    <property type="entry name" value="P-loop containing nucleoside triphosphate hydrolases"/>
    <property type="match status" value="1"/>
</dbReference>
<dbReference type="Proteomes" id="UP000277582">
    <property type="component" value="Unassembled WGS sequence"/>
</dbReference>
<dbReference type="InterPro" id="IPR030655">
    <property type="entry name" value="NifH/chlL_CS"/>
</dbReference>
<evidence type="ECO:0000313" key="11">
    <source>
        <dbReference type="Proteomes" id="UP000316217"/>
    </source>
</evidence>
<dbReference type="PIRSF" id="PIRSF000363">
    <property type="entry name" value="Nitrogenase_iron"/>
    <property type="match status" value="1"/>
</dbReference>
<dbReference type="PANTHER" id="PTHR42864">
    <property type="entry name" value="LIGHT-INDEPENDENT PROTOCHLOROPHYLLIDE REDUCTASE IRON-SULFUR ATP-BINDING PROTEIN"/>
    <property type="match status" value="1"/>
</dbReference>
<name>A0A429GFX3_9CREN</name>
<evidence type="ECO:0000313" key="8">
    <source>
        <dbReference type="EMBL" id="RSN72798.1"/>
    </source>
</evidence>
<dbReference type="GO" id="GO:0046872">
    <property type="term" value="F:metal ion binding"/>
    <property type="evidence" value="ECO:0007669"/>
    <property type="project" value="UniProtKB-KW"/>
</dbReference>
<dbReference type="PROSITE" id="PS00746">
    <property type="entry name" value="NIFH_FRXC_1"/>
    <property type="match status" value="1"/>
</dbReference>
<protein>
    <submittedName>
        <fullName evidence="8">Nitrogenase iron protein</fullName>
    </submittedName>
</protein>
<reference evidence="8 10" key="1">
    <citation type="submission" date="2018-10" db="EMBL/GenBank/DDBJ databases">
        <title>Co-occurring genomic capacity for anaerobic methane metabolism and dissimilatory sulfite reduction discovered in the Korarchaeota.</title>
        <authorList>
            <person name="Mckay L.J."/>
            <person name="Dlakic M."/>
            <person name="Fields M.W."/>
            <person name="Delmont T.O."/>
            <person name="Eren A.M."/>
            <person name="Jay Z.J."/>
            <person name="Klingelsmith K.B."/>
            <person name="Rusch D.B."/>
            <person name="Inskeep W.P."/>
        </authorList>
    </citation>
    <scope>NUCLEOTIDE SEQUENCE [LARGE SCALE GENOMIC DNA]</scope>
    <source>
        <strain evidence="8 10">MDKW</strain>
    </source>
</reference>
<comment type="similarity">
    <text evidence="2">Belongs to the NifH/BchL/ChlL family.</text>
</comment>
<dbReference type="PROSITE" id="PS51026">
    <property type="entry name" value="NIFH_FRXC_3"/>
    <property type="match status" value="1"/>
</dbReference>
<evidence type="ECO:0000313" key="10">
    <source>
        <dbReference type="Proteomes" id="UP000277582"/>
    </source>
</evidence>
<sequence length="263" mass="28638">MTRHIAVYGKGGIGKSTIASHTAAALGLKGFKVALVGCDPKKDSTFLLVGNRNVKTVLDALRRKEDIKECIINGFANVKCLEIGGPEPGIGCAGRGLTLAFEHIEKEGVFNNIDIVIYDVPGDIVCGGFAVPMKRALEEVYIVTSGEYLSLYAANNICKAAGNIGAKLGGIILNSRFDLKKEYEIVSSFAKMIGSRVIGVLPYIMKIRECEAKGKTLFHFSDRPDEAEYFIKLAEEILKNSCKVVARGIEDEKLLNYLMDINI</sequence>